<dbReference type="PANTHER" id="PTHR15696:SF0">
    <property type="entry name" value="TELOMERASE-BINDING PROTEIN EST1A"/>
    <property type="match status" value="1"/>
</dbReference>
<evidence type="ECO:0008006" key="7">
    <source>
        <dbReference type="Google" id="ProtNLM"/>
    </source>
</evidence>
<dbReference type="GO" id="GO:0000184">
    <property type="term" value="P:nuclear-transcribed mRNA catabolic process, nonsense-mediated decay"/>
    <property type="evidence" value="ECO:0007669"/>
    <property type="project" value="TreeGrafter"/>
</dbReference>
<organism evidence="5 6">
    <name type="scientific">Canavalia gladiata</name>
    <name type="common">Sword bean</name>
    <name type="synonym">Dolichos gladiatus</name>
    <dbReference type="NCBI Taxonomy" id="3824"/>
    <lineage>
        <taxon>Eukaryota</taxon>
        <taxon>Viridiplantae</taxon>
        <taxon>Streptophyta</taxon>
        <taxon>Embryophyta</taxon>
        <taxon>Tracheophyta</taxon>
        <taxon>Spermatophyta</taxon>
        <taxon>Magnoliopsida</taxon>
        <taxon>eudicotyledons</taxon>
        <taxon>Gunneridae</taxon>
        <taxon>Pentapetalae</taxon>
        <taxon>rosids</taxon>
        <taxon>fabids</taxon>
        <taxon>Fabales</taxon>
        <taxon>Fabaceae</taxon>
        <taxon>Papilionoideae</taxon>
        <taxon>50 kb inversion clade</taxon>
        <taxon>NPAAA clade</taxon>
        <taxon>indigoferoid/millettioid clade</taxon>
        <taxon>Phaseoleae</taxon>
        <taxon>Canavalia</taxon>
    </lineage>
</organism>
<dbReference type="GO" id="GO:0042162">
    <property type="term" value="F:telomeric DNA binding"/>
    <property type="evidence" value="ECO:0007669"/>
    <property type="project" value="TreeGrafter"/>
</dbReference>
<dbReference type="SUPFAM" id="SSF48452">
    <property type="entry name" value="TPR-like"/>
    <property type="match status" value="1"/>
</dbReference>
<evidence type="ECO:0000256" key="2">
    <source>
        <dbReference type="SAM" id="MobiDB-lite"/>
    </source>
</evidence>
<protein>
    <recommendedName>
        <fullName evidence="7">SMG7 nonsense mediated mRNA decay factor</fullName>
    </recommendedName>
</protein>
<dbReference type="GO" id="GO:0005697">
    <property type="term" value="C:telomerase holoenzyme complex"/>
    <property type="evidence" value="ECO:0007669"/>
    <property type="project" value="TreeGrafter"/>
</dbReference>
<dbReference type="InterPro" id="IPR019458">
    <property type="entry name" value="Est1-like_N"/>
</dbReference>
<dbReference type="Proteomes" id="UP001367508">
    <property type="component" value="Unassembled WGS sequence"/>
</dbReference>
<evidence type="ECO:0000256" key="1">
    <source>
        <dbReference type="ARBA" id="ARBA00022737"/>
    </source>
</evidence>
<dbReference type="InterPro" id="IPR011990">
    <property type="entry name" value="TPR-like_helical_dom_sf"/>
</dbReference>
<feature type="compositionally biased region" description="Polar residues" evidence="2">
    <location>
        <begin position="693"/>
        <end position="710"/>
    </location>
</feature>
<evidence type="ECO:0000259" key="4">
    <source>
        <dbReference type="Pfam" id="PF10374"/>
    </source>
</evidence>
<feature type="compositionally biased region" description="Low complexity" evidence="2">
    <location>
        <begin position="725"/>
        <end position="734"/>
    </location>
</feature>
<dbReference type="PANTHER" id="PTHR15696">
    <property type="entry name" value="SMG-7 SUPPRESSOR WITH MORPHOLOGICAL EFFECT ON GENITALIA PROTEIN 7"/>
    <property type="match status" value="1"/>
</dbReference>
<reference evidence="5 6" key="1">
    <citation type="submission" date="2024-01" db="EMBL/GenBank/DDBJ databases">
        <title>The genomes of 5 underutilized Papilionoideae crops provide insights into root nodulation and disease resistanc.</title>
        <authorList>
            <person name="Jiang F."/>
        </authorList>
    </citation>
    <scope>NUCLEOTIDE SEQUENCE [LARGE SCALE GENOMIC DNA]</scope>
    <source>
        <strain evidence="5">LVBAO_FW01</strain>
        <tissue evidence="5">Leaves</tissue>
    </source>
</reference>
<sequence>MQLPICSYNSSLNYISSSQLCMSLVMRLGTPKLTYCSMFSPQVVLMPSLDIGEGCMFPLNVKGTEALATMHLIVLILFVSLVSLKIRDGKFKDTKLSCIALERSPSVSTMTTNPSLSPGIRKAEKVLSEIGNSEKQLWSLIHSKGLLHSEVQDLYHKVRSIYERLILNNQMLSELQDVEYSLWKLHYKHIDEFRKIIKKSTGNVERKKSGMPQNHVVQRDSDNHLKLFKLFLTEAIEFYQNLMVKLRKHFGVPVEALFYKKGWTSTSVEPDVMLKCQYLCHRCLVCMGDLARYKQQCENPDIQNHNWSVAATHYLEATRIWPDSGNPQNQLAVLATYIGDEFLALYHCVRSSAVKEPFPDAWNNLILLFEKNRSSPLEYVSSKVSLDFLKPFQKVGEETNPQQKDDSSKCNKFDGKSNHFTDTKLWSLMVRTISFLFIRSSNLEEFSIALASTIVELDKMMELEDIKLKNMLESYSQMDLPRRGPFRAIQVVSILIFSLTNLIGKLGKNESEDKNDRQLMQLALTAAFSFTGRFIERCLKASSLNHCPLLPSVLVFVEWCSSMHEVCATDQKSIRAISYFFEVFVKLLNQLNEDRKETEKLPDRTPLWEDYELRGFVPVACSHLSLDCCGNWEHIDNFESGIELRTERIREAAMKIASRSNNLQKWITCDKLGKKFSVAGSDEDHDKKETENESNSNITKVEEPNQQTNKDTGEHGKWMAEDNLSSSSTNGKSSVVEEEEVILFRPLTRYNSAPSYPSISTNESPKDKDIQNLPSDECLRRATSLLMAQNPAQTQSDPWEFQGSILNFRSDKSFKQEEPSTKESNVNNFSEAPISAGPPSLNAWVLDNGSLSNNKNNATTGLGEHRLQPIEEIASSSLGGLSINKTENSVTRSVHESSNFRSSSATYSLPTPSAPLLPDNAAWFADAQSSLSSQLFPGNSFPKSSYSDWSSTYAPHGYDPTFAVLSSGYTPPGRMTSSEWLRWYRENYKPEGANNYIQPSHLNTPSPGNYVNLLYHDTYRFDQFDRWGNPLSSNQYTYMEPPGPPPLQPGFLSTFGAGEHKGSVYNNFQRPSPYGCGAVTDLRNEPQPLLECLKEKEWQLQRDPNLRGPTFM</sequence>
<comment type="caution">
    <text evidence="5">The sequence shown here is derived from an EMBL/GenBank/DDBJ whole genome shotgun (WGS) entry which is preliminary data.</text>
</comment>
<feature type="compositionally biased region" description="Basic and acidic residues" evidence="2">
    <location>
        <begin position="682"/>
        <end position="691"/>
    </location>
</feature>
<feature type="region of interest" description="Disordered" evidence="2">
    <location>
        <begin position="753"/>
        <end position="772"/>
    </location>
</feature>
<dbReference type="GO" id="GO:0070034">
    <property type="term" value="F:telomerase RNA binding"/>
    <property type="evidence" value="ECO:0007669"/>
    <property type="project" value="TreeGrafter"/>
</dbReference>
<evidence type="ECO:0000313" key="5">
    <source>
        <dbReference type="EMBL" id="KAK7327864.1"/>
    </source>
</evidence>
<dbReference type="Pfam" id="PF10373">
    <property type="entry name" value="EST1_DNA_bind"/>
    <property type="match status" value="1"/>
</dbReference>
<dbReference type="FunFam" id="1.25.40.10:FF:000225">
    <property type="entry name" value="Protein SMG7"/>
    <property type="match status" value="1"/>
</dbReference>
<dbReference type="EMBL" id="JAYMYQ010000005">
    <property type="protein sequence ID" value="KAK7327864.1"/>
    <property type="molecule type" value="Genomic_DNA"/>
</dbReference>
<feature type="compositionally biased region" description="Polar residues" evidence="2">
    <location>
        <begin position="753"/>
        <end position="763"/>
    </location>
</feature>
<dbReference type="InterPro" id="IPR045153">
    <property type="entry name" value="Est1/Ebs1-like"/>
</dbReference>
<feature type="domain" description="Telomerase activating protein Est1-like N-terminal" evidence="4">
    <location>
        <begin position="178"/>
        <end position="298"/>
    </location>
</feature>
<evidence type="ECO:0000259" key="3">
    <source>
        <dbReference type="Pfam" id="PF10373"/>
    </source>
</evidence>
<name>A0AAN9L572_CANGL</name>
<keyword evidence="6" id="KW-1185">Reference proteome</keyword>
<feature type="region of interest" description="Disordered" evidence="2">
    <location>
        <begin position="678"/>
        <end position="736"/>
    </location>
</feature>
<feature type="region of interest" description="Disordered" evidence="2">
    <location>
        <begin position="813"/>
        <end position="833"/>
    </location>
</feature>
<feature type="domain" description="DNA/RNA-binding" evidence="3">
    <location>
        <begin position="310"/>
        <end position="622"/>
    </location>
</feature>
<dbReference type="InterPro" id="IPR018834">
    <property type="entry name" value="DNA/RNA-bd_Est1-type"/>
</dbReference>
<gene>
    <name evidence="5" type="ORF">VNO77_21957</name>
</gene>
<accession>A0AAN9L572</accession>
<keyword evidence="1" id="KW-0677">Repeat</keyword>
<dbReference type="AlphaFoldDB" id="A0AAN9L572"/>
<dbReference type="Pfam" id="PF10374">
    <property type="entry name" value="EST1"/>
    <property type="match status" value="1"/>
</dbReference>
<dbReference type="Gene3D" id="1.25.40.10">
    <property type="entry name" value="Tetratricopeptide repeat domain"/>
    <property type="match status" value="1"/>
</dbReference>
<proteinExistence type="predicted"/>
<feature type="compositionally biased region" description="Basic and acidic residues" evidence="2">
    <location>
        <begin position="711"/>
        <end position="720"/>
    </location>
</feature>
<evidence type="ECO:0000313" key="6">
    <source>
        <dbReference type="Proteomes" id="UP001367508"/>
    </source>
</evidence>